<dbReference type="RefSeq" id="WP_188987210.1">
    <property type="nucleotide sequence ID" value="NZ_BAAAHC010000008.1"/>
</dbReference>
<proteinExistence type="inferred from homology"/>
<keyword evidence="6" id="KW-1185">Reference proteome</keyword>
<evidence type="ECO:0000313" key="6">
    <source>
        <dbReference type="Proteomes" id="UP001500220"/>
    </source>
</evidence>
<comment type="caution">
    <text evidence="4">The sequence shown here is derived from an EMBL/GenBank/DDBJ whole genome shotgun (WGS) entry which is preliminary data.</text>
</comment>
<evidence type="ECO:0000313" key="3">
    <source>
        <dbReference type="EMBL" id="GAA0517666.1"/>
    </source>
</evidence>
<organism evidence="4 5">
    <name type="scientific">Saccharopolyspora thermophila</name>
    <dbReference type="NCBI Taxonomy" id="89367"/>
    <lineage>
        <taxon>Bacteria</taxon>
        <taxon>Bacillati</taxon>
        <taxon>Actinomycetota</taxon>
        <taxon>Actinomycetes</taxon>
        <taxon>Pseudonocardiales</taxon>
        <taxon>Pseudonocardiaceae</taxon>
        <taxon>Saccharopolyspora</taxon>
    </lineage>
</organism>
<dbReference type="InterPro" id="IPR006016">
    <property type="entry name" value="UspA"/>
</dbReference>
<sequence>MAVLVAVTDSEEGSTALRTAAAEAALRRTDLLVANLRLDPIPADDLPQHVDVQVVERRPGVEVADHVLDLLDEHPEVGLLVIGMKRRSPVGKLVLGSIAQRLLLNAEVPVLAVKAAG</sequence>
<reference evidence="3" key="4">
    <citation type="submission" date="2023-12" db="EMBL/GenBank/DDBJ databases">
        <authorList>
            <person name="Sun Q."/>
            <person name="Inoue M."/>
        </authorList>
    </citation>
    <scope>NUCLEOTIDE SEQUENCE</scope>
    <source>
        <strain evidence="3">JCM 10664</strain>
    </source>
</reference>
<name>A0A917JVH9_9PSEU</name>
<dbReference type="Gene3D" id="3.40.50.12370">
    <property type="match status" value="1"/>
</dbReference>
<dbReference type="InterPro" id="IPR006015">
    <property type="entry name" value="Universal_stress_UspA"/>
</dbReference>
<dbReference type="EMBL" id="BMMT01000006">
    <property type="protein sequence ID" value="GGI84373.1"/>
    <property type="molecule type" value="Genomic_DNA"/>
</dbReference>
<dbReference type="Pfam" id="PF00582">
    <property type="entry name" value="Usp"/>
    <property type="match status" value="1"/>
</dbReference>
<feature type="domain" description="UspA" evidence="2">
    <location>
        <begin position="56"/>
        <end position="114"/>
    </location>
</feature>
<evidence type="ECO:0000313" key="5">
    <source>
        <dbReference type="Proteomes" id="UP000597989"/>
    </source>
</evidence>
<evidence type="ECO:0000256" key="1">
    <source>
        <dbReference type="ARBA" id="ARBA00008791"/>
    </source>
</evidence>
<protein>
    <submittedName>
        <fullName evidence="4">Universal stress protein</fullName>
    </submittedName>
</protein>
<dbReference type="Proteomes" id="UP001500220">
    <property type="component" value="Unassembled WGS sequence"/>
</dbReference>
<evidence type="ECO:0000259" key="2">
    <source>
        <dbReference type="Pfam" id="PF00582"/>
    </source>
</evidence>
<dbReference type="AlphaFoldDB" id="A0A917JVH9"/>
<dbReference type="SUPFAM" id="SSF52402">
    <property type="entry name" value="Adenine nucleotide alpha hydrolases-like"/>
    <property type="match status" value="1"/>
</dbReference>
<evidence type="ECO:0000313" key="4">
    <source>
        <dbReference type="EMBL" id="GGI84373.1"/>
    </source>
</evidence>
<reference evidence="4" key="3">
    <citation type="submission" date="2020-09" db="EMBL/GenBank/DDBJ databases">
        <authorList>
            <person name="Sun Q."/>
            <person name="Zhou Y."/>
        </authorList>
    </citation>
    <scope>NUCLEOTIDE SEQUENCE</scope>
    <source>
        <strain evidence="4">CGMCC 4.7206</strain>
    </source>
</reference>
<reference evidence="3 6" key="2">
    <citation type="journal article" date="2019" name="Int. J. Syst. Evol. Microbiol.">
        <title>The Global Catalogue of Microorganisms (GCM) 10K type strain sequencing project: providing services to taxonomists for standard genome sequencing and annotation.</title>
        <authorList>
            <consortium name="The Broad Institute Genomics Platform"/>
            <consortium name="The Broad Institute Genome Sequencing Center for Infectious Disease"/>
            <person name="Wu L."/>
            <person name="Ma J."/>
        </authorList>
    </citation>
    <scope>NUCLEOTIDE SEQUENCE [LARGE SCALE GENOMIC DNA]</scope>
    <source>
        <strain evidence="3 6">JCM 10664</strain>
    </source>
</reference>
<dbReference type="EMBL" id="BAAAHC010000008">
    <property type="protein sequence ID" value="GAA0517666.1"/>
    <property type="molecule type" value="Genomic_DNA"/>
</dbReference>
<reference evidence="4 5" key="1">
    <citation type="journal article" date="2014" name="Int. J. Syst. Evol. Microbiol.">
        <title>Complete genome sequence of Corynebacterium casei LMG S-19264T (=DSM 44701T), isolated from a smear-ripened cheese.</title>
        <authorList>
            <consortium name="US DOE Joint Genome Institute (JGI-PGF)"/>
            <person name="Walter F."/>
            <person name="Albersmeier A."/>
            <person name="Kalinowski J."/>
            <person name="Ruckert C."/>
        </authorList>
    </citation>
    <scope>NUCLEOTIDE SEQUENCE [LARGE SCALE GENOMIC DNA]</scope>
    <source>
        <strain evidence="4 5">CGMCC 4.7206</strain>
    </source>
</reference>
<accession>A0A917JVH9</accession>
<gene>
    <name evidence="3" type="ORF">GCM10009545_19620</name>
    <name evidence="4" type="ORF">GCM10011581_21870</name>
</gene>
<dbReference type="PRINTS" id="PR01438">
    <property type="entry name" value="UNVRSLSTRESS"/>
</dbReference>
<comment type="similarity">
    <text evidence="1">Belongs to the universal stress protein A family.</text>
</comment>
<dbReference type="Proteomes" id="UP000597989">
    <property type="component" value="Unassembled WGS sequence"/>
</dbReference>